<dbReference type="Pfam" id="PF01546">
    <property type="entry name" value="Peptidase_M20"/>
    <property type="match status" value="1"/>
</dbReference>
<accession>A0AAU6Q0G3</accession>
<proteinExistence type="predicted"/>
<dbReference type="PANTHER" id="PTHR11014">
    <property type="entry name" value="PEPTIDASE M20 FAMILY MEMBER"/>
    <property type="match status" value="1"/>
</dbReference>
<dbReference type="SUPFAM" id="SSF55031">
    <property type="entry name" value="Bacterial exopeptidase dimerisation domain"/>
    <property type="match status" value="1"/>
</dbReference>
<dbReference type="InterPro" id="IPR002933">
    <property type="entry name" value="Peptidase_M20"/>
</dbReference>
<dbReference type="AlphaFoldDB" id="A0AAU6Q0G3"/>
<dbReference type="InterPro" id="IPR036264">
    <property type="entry name" value="Bact_exopeptidase_dim_dom"/>
</dbReference>
<gene>
    <name evidence="1" type="ORF">WDJ50_10395</name>
</gene>
<dbReference type="SUPFAM" id="SSF53187">
    <property type="entry name" value="Zn-dependent exopeptidases"/>
    <property type="match status" value="1"/>
</dbReference>
<sequence>MQEFSGIRISPLDAAVITVGSIHGGQAPNVVNEETTLQLTVRTLKPEVRDLVLQRMRDVVDLQARSFGASATMEITNSCPSLVNGCEATQFAVRVAQEFAGAEKVVTEMPVMMGSEDFAFMLNAQPNGCYFFLYGFRLNLVVSDSIRADASRKKYGFRDMDAQAALSRLCRN</sequence>
<dbReference type="Gene3D" id="3.30.70.360">
    <property type="match status" value="1"/>
</dbReference>
<dbReference type="EMBL" id="CP149782">
    <property type="protein sequence ID" value="WYF43821.1"/>
    <property type="molecule type" value="Genomic_DNA"/>
</dbReference>
<dbReference type="InterPro" id="IPR017439">
    <property type="entry name" value="Amidohydrolase"/>
</dbReference>
<dbReference type="PANTHER" id="PTHR11014:SF63">
    <property type="entry name" value="METALLOPEPTIDASE, PUTATIVE (AFU_ORTHOLOGUE AFUA_6G09600)-RELATED"/>
    <property type="match status" value="1"/>
</dbReference>
<dbReference type="RefSeq" id="WP_339094828.1">
    <property type="nucleotide sequence ID" value="NZ_CP149782.1"/>
</dbReference>
<protein>
    <submittedName>
        <fullName evidence="1">M20/M25/M40 family metallo-hydrolase</fullName>
    </submittedName>
</protein>
<name>A0AAU6Q0G3_9DEIO</name>
<reference evidence="1" key="1">
    <citation type="submission" date="2024-03" db="EMBL/GenBank/DDBJ databases">
        <title>Deinococcus weizhi sp. nov., isolated from human skin.</title>
        <authorList>
            <person name="Wei Z."/>
            <person name="Tian F."/>
            <person name="Yang C."/>
            <person name="Xin L.T."/>
            <person name="Wen Z.J."/>
            <person name="Lan K.C."/>
            <person name="Yu L."/>
            <person name="Zhe W."/>
            <person name="Dan F.D."/>
            <person name="Jun W."/>
            <person name="Rui Z."/>
            <person name="Yong X.J."/>
            <person name="Ting Y."/>
            <person name="Wei X."/>
            <person name="Xu Z.G."/>
            <person name="Xin Z."/>
            <person name="Dong F.G."/>
            <person name="Ni X.M."/>
            <person name="Zheng M.G."/>
            <person name="Chun Y."/>
            <person name="Qian W.X."/>
        </authorList>
    </citation>
    <scope>NUCLEOTIDE SEQUENCE</scope>
    <source>
        <strain evidence="1">VB142</strain>
    </source>
</reference>
<organism evidence="1">
    <name type="scientific">Deinococcus sp. VB142</name>
    <dbReference type="NCBI Taxonomy" id="3112952"/>
    <lineage>
        <taxon>Bacteria</taxon>
        <taxon>Thermotogati</taxon>
        <taxon>Deinococcota</taxon>
        <taxon>Deinococci</taxon>
        <taxon>Deinococcales</taxon>
        <taxon>Deinococcaceae</taxon>
        <taxon>Deinococcus</taxon>
    </lineage>
</organism>
<evidence type="ECO:0000313" key="1">
    <source>
        <dbReference type="EMBL" id="WYF43821.1"/>
    </source>
</evidence>
<dbReference type="GO" id="GO:0016787">
    <property type="term" value="F:hydrolase activity"/>
    <property type="evidence" value="ECO:0007669"/>
    <property type="project" value="InterPro"/>
</dbReference>
<dbReference type="Gene3D" id="3.40.630.10">
    <property type="entry name" value="Zn peptidases"/>
    <property type="match status" value="1"/>
</dbReference>